<reference evidence="3 4" key="1">
    <citation type="submission" date="2020-07" db="EMBL/GenBank/DDBJ databases">
        <title>Sequencing the genomes of 1000 actinobacteria strains.</title>
        <authorList>
            <person name="Klenk H.-P."/>
        </authorList>
    </citation>
    <scope>NUCLEOTIDE SEQUENCE [LARGE SCALE GENOMIC DNA]</scope>
    <source>
        <strain evidence="3 4">DSM 8598</strain>
    </source>
</reference>
<keyword evidence="2" id="KW-0812">Transmembrane</keyword>
<keyword evidence="4" id="KW-1185">Reference proteome</keyword>
<protein>
    <submittedName>
        <fullName evidence="3">Putative integral membrane protein</fullName>
    </submittedName>
</protein>
<keyword evidence="2" id="KW-0472">Membrane</keyword>
<accession>A0A852WW86</accession>
<feature type="transmembrane region" description="Helical" evidence="2">
    <location>
        <begin position="116"/>
        <end position="137"/>
    </location>
</feature>
<dbReference type="AlphaFoldDB" id="A0A852WW86"/>
<gene>
    <name evidence="3" type="ORF">BJY17_003103</name>
</gene>
<name>A0A852WW86_9MICO</name>
<feature type="compositionally biased region" description="Low complexity" evidence="1">
    <location>
        <begin position="1"/>
        <end position="17"/>
    </location>
</feature>
<sequence>MDESQSKSPEPSSSASPGLHPPLTRGKSGWTTGCAALIDCGARGWIYARRYISSNYFGGNMNGKEPDKPRAGAGGASSNGKVIIAIIIAVAALTFVFSNVAPATLSFLFLQFTMPAWGWFLAVLLAGVVIGSLFPWFRARKG</sequence>
<evidence type="ECO:0000256" key="1">
    <source>
        <dbReference type="SAM" id="MobiDB-lite"/>
    </source>
</evidence>
<comment type="caution">
    <text evidence="3">The sequence shown here is derived from an EMBL/GenBank/DDBJ whole genome shotgun (WGS) entry which is preliminary data.</text>
</comment>
<dbReference type="RefSeq" id="WP_179552179.1">
    <property type="nucleotide sequence ID" value="NZ_JACCFI010000001.1"/>
</dbReference>
<evidence type="ECO:0000313" key="4">
    <source>
        <dbReference type="Proteomes" id="UP000549066"/>
    </source>
</evidence>
<proteinExistence type="predicted"/>
<evidence type="ECO:0000313" key="3">
    <source>
        <dbReference type="EMBL" id="NYG22356.1"/>
    </source>
</evidence>
<evidence type="ECO:0000256" key="2">
    <source>
        <dbReference type="SAM" id="Phobius"/>
    </source>
</evidence>
<keyword evidence="2" id="KW-1133">Transmembrane helix</keyword>
<feature type="region of interest" description="Disordered" evidence="1">
    <location>
        <begin position="1"/>
        <end position="25"/>
    </location>
</feature>
<feature type="transmembrane region" description="Helical" evidence="2">
    <location>
        <begin position="82"/>
        <end position="110"/>
    </location>
</feature>
<dbReference type="EMBL" id="JACCFI010000001">
    <property type="protein sequence ID" value="NYG22356.1"/>
    <property type="molecule type" value="Genomic_DNA"/>
</dbReference>
<organism evidence="3 4">
    <name type="scientific">Agromyces hippuratus</name>
    <dbReference type="NCBI Taxonomy" id="286438"/>
    <lineage>
        <taxon>Bacteria</taxon>
        <taxon>Bacillati</taxon>
        <taxon>Actinomycetota</taxon>
        <taxon>Actinomycetes</taxon>
        <taxon>Micrococcales</taxon>
        <taxon>Microbacteriaceae</taxon>
        <taxon>Agromyces</taxon>
    </lineage>
</organism>
<dbReference type="Proteomes" id="UP000549066">
    <property type="component" value="Unassembled WGS sequence"/>
</dbReference>